<dbReference type="InterPro" id="IPR027417">
    <property type="entry name" value="P-loop_NTPase"/>
</dbReference>
<proteinExistence type="predicted"/>
<name>A0A161TLW0_9NEIS</name>
<dbReference type="InterPro" id="IPR003439">
    <property type="entry name" value="ABC_transporter-like_ATP-bd"/>
</dbReference>
<dbReference type="SUPFAM" id="SSF52540">
    <property type="entry name" value="P-loop containing nucleoside triphosphate hydrolases"/>
    <property type="match status" value="1"/>
</dbReference>
<reference evidence="9" key="1">
    <citation type="submission" date="2016-01" db="EMBL/GenBank/DDBJ databases">
        <title>Draft genome of Chromobacterium sp. F49.</title>
        <authorList>
            <person name="Hong K.W."/>
        </authorList>
    </citation>
    <scope>NUCLEOTIDE SEQUENCE [LARGE SCALE GENOMIC DNA]</scope>
    <source>
        <strain evidence="9">CN10</strain>
    </source>
</reference>
<sequence length="257" mass="27347">MLELEDVGRALGPRRRLGPVSLTVSAGEVLALLGPNGAGKTSLLHLASGLAKPTIGAVRLAGRALSDYTTAELAAHRAVLEQQAQLPPRYSVREVVAGGACRQRHADEARLEAVLQRSGAAPLAERLTDTLSGGEAQRVLLARACYQLAASDRAERYLLLDEPTAALDIGAADALFADVAALARRDGIGVLAVVHDLNLALRHADRVALIDDGRCVAVGPTDEVMRAERLEAVYGVRLAELVHPDETSWRAFIPLRR</sequence>
<evidence type="ECO:0000256" key="1">
    <source>
        <dbReference type="ARBA" id="ARBA00022448"/>
    </source>
</evidence>
<keyword evidence="3" id="KW-0547">Nucleotide-binding</keyword>
<evidence type="ECO:0000313" key="8">
    <source>
        <dbReference type="EMBL" id="KZE25905.1"/>
    </source>
</evidence>
<keyword evidence="2" id="KW-0472">Membrane</keyword>
<gene>
    <name evidence="8" type="ORF">AVW16_02445</name>
</gene>
<evidence type="ECO:0000256" key="5">
    <source>
        <dbReference type="ARBA" id="ARBA00022967"/>
    </source>
</evidence>
<dbReference type="GO" id="GO:0016887">
    <property type="term" value="F:ATP hydrolysis activity"/>
    <property type="evidence" value="ECO:0007669"/>
    <property type="project" value="InterPro"/>
</dbReference>
<dbReference type="OrthoDB" id="5296765at2"/>
<dbReference type="SMART" id="SM00382">
    <property type="entry name" value="AAA"/>
    <property type="match status" value="1"/>
</dbReference>
<dbReference type="EMBL" id="LQQU01000058">
    <property type="protein sequence ID" value="KZE25905.1"/>
    <property type="molecule type" value="Genomic_DNA"/>
</dbReference>
<dbReference type="STRING" id="1452487.AVW16_02445"/>
<evidence type="ECO:0000256" key="4">
    <source>
        <dbReference type="ARBA" id="ARBA00022840"/>
    </source>
</evidence>
<dbReference type="PANTHER" id="PTHR42794:SF1">
    <property type="entry name" value="HEMIN IMPORT ATP-BINDING PROTEIN HMUV"/>
    <property type="match status" value="1"/>
</dbReference>
<dbReference type="Pfam" id="PF00005">
    <property type="entry name" value="ABC_tran"/>
    <property type="match status" value="1"/>
</dbReference>
<organism evidence="8 9">
    <name type="scientific">Crenobacter luteus</name>
    <dbReference type="NCBI Taxonomy" id="1452487"/>
    <lineage>
        <taxon>Bacteria</taxon>
        <taxon>Pseudomonadati</taxon>
        <taxon>Pseudomonadota</taxon>
        <taxon>Betaproteobacteria</taxon>
        <taxon>Neisseriales</taxon>
        <taxon>Neisseriaceae</taxon>
        <taxon>Crenobacter</taxon>
    </lineage>
</organism>
<keyword evidence="9" id="KW-1185">Reference proteome</keyword>
<keyword evidence="5" id="KW-1278">Translocase</keyword>
<keyword evidence="4" id="KW-0067">ATP-binding</keyword>
<dbReference type="InterPro" id="IPR003593">
    <property type="entry name" value="AAA+_ATPase"/>
</dbReference>
<keyword evidence="2" id="KW-1003">Cell membrane</keyword>
<dbReference type="Gene3D" id="3.40.50.300">
    <property type="entry name" value="P-loop containing nucleotide triphosphate hydrolases"/>
    <property type="match status" value="1"/>
</dbReference>
<dbReference type="GO" id="GO:0005524">
    <property type="term" value="F:ATP binding"/>
    <property type="evidence" value="ECO:0007669"/>
    <property type="project" value="UniProtKB-KW"/>
</dbReference>
<evidence type="ECO:0000256" key="2">
    <source>
        <dbReference type="ARBA" id="ARBA00022475"/>
    </source>
</evidence>
<evidence type="ECO:0000256" key="3">
    <source>
        <dbReference type="ARBA" id="ARBA00022741"/>
    </source>
</evidence>
<dbReference type="Proteomes" id="UP000076625">
    <property type="component" value="Unassembled WGS sequence"/>
</dbReference>
<evidence type="ECO:0000313" key="9">
    <source>
        <dbReference type="Proteomes" id="UP000076625"/>
    </source>
</evidence>
<evidence type="ECO:0000256" key="6">
    <source>
        <dbReference type="ARBA" id="ARBA00037066"/>
    </source>
</evidence>
<protein>
    <recommendedName>
        <fullName evidence="7">ABC transporter domain-containing protein</fullName>
    </recommendedName>
</protein>
<dbReference type="AlphaFoldDB" id="A0A161TLW0"/>
<dbReference type="CDD" id="cd03214">
    <property type="entry name" value="ABC_Iron-Siderophores_B12_Hemin"/>
    <property type="match status" value="1"/>
</dbReference>
<dbReference type="RefSeq" id="WP_066614338.1">
    <property type="nucleotide sequence ID" value="NZ_LQQU01000058.1"/>
</dbReference>
<comment type="function">
    <text evidence="6">Part of the ABC transporter complex HmuTUV involved in hemin import. Responsible for energy coupling to the transport system.</text>
</comment>
<comment type="caution">
    <text evidence="8">The sequence shown here is derived from an EMBL/GenBank/DDBJ whole genome shotgun (WGS) entry which is preliminary data.</text>
</comment>
<dbReference type="PROSITE" id="PS50893">
    <property type="entry name" value="ABC_TRANSPORTER_2"/>
    <property type="match status" value="1"/>
</dbReference>
<keyword evidence="1" id="KW-0813">Transport</keyword>
<evidence type="ECO:0000259" key="7">
    <source>
        <dbReference type="PROSITE" id="PS50893"/>
    </source>
</evidence>
<dbReference type="PANTHER" id="PTHR42794">
    <property type="entry name" value="HEMIN IMPORT ATP-BINDING PROTEIN HMUV"/>
    <property type="match status" value="1"/>
</dbReference>
<accession>A0A161TLW0</accession>
<feature type="domain" description="ABC transporter" evidence="7">
    <location>
        <begin position="2"/>
        <end position="237"/>
    </location>
</feature>